<feature type="region of interest" description="Disordered" evidence="5">
    <location>
        <begin position="990"/>
        <end position="1137"/>
    </location>
</feature>
<feature type="compositionally biased region" description="Basic and acidic residues" evidence="5">
    <location>
        <begin position="1033"/>
        <end position="1046"/>
    </location>
</feature>
<proteinExistence type="predicted"/>
<organism evidence="7 8">
    <name type="scientific">Phlebiopsis gigantea (strain 11061_1 CR5-6)</name>
    <name type="common">White-rot fungus</name>
    <name type="synonym">Peniophora gigantea</name>
    <dbReference type="NCBI Taxonomy" id="745531"/>
    <lineage>
        <taxon>Eukaryota</taxon>
        <taxon>Fungi</taxon>
        <taxon>Dikarya</taxon>
        <taxon>Basidiomycota</taxon>
        <taxon>Agaricomycotina</taxon>
        <taxon>Agaricomycetes</taxon>
        <taxon>Polyporales</taxon>
        <taxon>Phanerochaetaceae</taxon>
        <taxon>Phlebiopsis</taxon>
    </lineage>
</organism>
<protein>
    <recommendedName>
        <fullName evidence="6">Timeless N-terminal domain-containing protein</fullName>
    </recommendedName>
</protein>
<dbReference type="HOGENOM" id="CLU_004294_1_0_1"/>
<dbReference type="InterPro" id="IPR044998">
    <property type="entry name" value="Timeless"/>
</dbReference>
<evidence type="ECO:0000256" key="4">
    <source>
        <dbReference type="ARBA" id="ARBA00023306"/>
    </source>
</evidence>
<keyword evidence="2" id="KW-0236">DNA replication inhibitor</keyword>
<accession>A0A0C3SCD3</accession>
<evidence type="ECO:0000259" key="6">
    <source>
        <dbReference type="Pfam" id="PF04821"/>
    </source>
</evidence>
<dbReference type="AlphaFoldDB" id="A0A0C3SCD3"/>
<dbReference type="GO" id="GO:0003677">
    <property type="term" value="F:DNA binding"/>
    <property type="evidence" value="ECO:0007669"/>
    <property type="project" value="TreeGrafter"/>
</dbReference>
<dbReference type="GO" id="GO:0043111">
    <property type="term" value="P:replication fork arrest"/>
    <property type="evidence" value="ECO:0007669"/>
    <property type="project" value="TreeGrafter"/>
</dbReference>
<dbReference type="EMBL" id="KN840451">
    <property type="protein sequence ID" value="KIP10802.1"/>
    <property type="molecule type" value="Genomic_DNA"/>
</dbReference>
<keyword evidence="4" id="KW-0131">Cell cycle</keyword>
<feature type="compositionally biased region" description="Basic residues" evidence="5">
    <location>
        <begin position="943"/>
        <end position="952"/>
    </location>
</feature>
<dbReference type="GO" id="GO:0031298">
    <property type="term" value="C:replication fork protection complex"/>
    <property type="evidence" value="ECO:0007669"/>
    <property type="project" value="TreeGrafter"/>
</dbReference>
<sequence>MDLDVHSDDEYTSRRAILEPAIRSVVDALGGHEDGRYRLGDECYGCLKDLKKFWRKDDTDDERTVARIFWATRLLPNDLVPILLETAGKGMFEDKRAVAVADLMTAMTWPIDLAEELKELDDEFDKGTDYTQLLESHLHYKAAVLRSGVLEALLGIVLPCLAKGAKERTERDVQVIGVVLYLIRNLAFIKDLPSNMNMSADYAEYSSLQSRLVKRLSETNILDLLLTIASNATEDPLFNGWNALLLEVFYLLFRGAKPSSLVQDQAKESIQNLRRLLVAEDTLKRNFARNASSRHSRFGTTIAVSLNPKYASKSSTNPEAEAEQPPQPEASSSSQAFVLHKQQALHKDAGTMLDKTSGKRARHRGVKKLDELGREENLTLESRTMLQELAKTFLESCFNRKCLFLHDDIKAERPKITEKDNLRLLFITKWFLEFFLCLRASDKSRTWKFGLVAEVTDRSWIVWVLRRMREAVNEKPKLWTELQAGVECLTQLVLLVDTMHASGEPDAEGTSEVLQVQIVYNGEILDIALDSLKVYKEGTQSLAYLDSSVYLAYALLRLLERYAKKESGGELVRQKKKRARRKKNNDSVIPDVEEEIEPEEEEEMTETMFTFDAFEQRFAHPDVTQTLLVYLSRYKEFSSDENMKRVVNLLHRQAIKAKAEGLFFKVSTLTLFKSILDASSALPRSQPYKDLVALIHYLLRQFFKAVAEDSFLVVEAFYPKNRGKWKALSSWEPPTKTLRPEDDALLENRWAADVKVKKGYRWDEQVGIAVKCLVDEGKERLVEWVKEILMVVIGQRQRIIEDTDGSSSQGADGDDMDQPVAAKRGPSKEAIEKLSDYMIPYISDEQADAATKDPHLKLIFRLLSFDVLEEDADELEWFAPAKLLPDELQRHLTIISDFLVTPIDLGGKKASSLLQRKPRKRRRRRQPSPTPSGSDGEDDEPRRKRREKKKKETKQYKSAQFIEESDVEDDEWERFFAKEKELRDRMKLAAIERGKESGAMMAKGTKKRRRKGKQTDAANKRRKGSFSDGEESVGEKEPQKISGDSDKDSDDEGIFNPFSSPKPESTTTRTSPDDEVEEVPPPKSKPKPRPRPRAKAKPTVVVDADATEVEVETDVPAPPKSSSPPMEISDDDEGAVIPRKTAKKVLLFLSDDED</sequence>
<dbReference type="PANTHER" id="PTHR22940:SF4">
    <property type="entry name" value="PROTEIN TIMELESS HOMOLOG"/>
    <property type="match status" value="1"/>
</dbReference>
<feature type="domain" description="Timeless N-terminal" evidence="6">
    <location>
        <begin position="36"/>
        <end position="304"/>
    </location>
</feature>
<feature type="region of interest" description="Disordered" evidence="5">
    <location>
        <begin position="910"/>
        <end position="970"/>
    </location>
</feature>
<reference evidence="7 8" key="1">
    <citation type="journal article" date="2014" name="PLoS Genet.">
        <title>Analysis of the Phlebiopsis gigantea genome, transcriptome and secretome provides insight into its pioneer colonization strategies of wood.</title>
        <authorList>
            <person name="Hori C."/>
            <person name="Ishida T."/>
            <person name="Igarashi K."/>
            <person name="Samejima M."/>
            <person name="Suzuki H."/>
            <person name="Master E."/>
            <person name="Ferreira P."/>
            <person name="Ruiz-Duenas F.J."/>
            <person name="Held B."/>
            <person name="Canessa P."/>
            <person name="Larrondo L.F."/>
            <person name="Schmoll M."/>
            <person name="Druzhinina I.S."/>
            <person name="Kubicek C.P."/>
            <person name="Gaskell J.A."/>
            <person name="Kersten P."/>
            <person name="St John F."/>
            <person name="Glasner J."/>
            <person name="Sabat G."/>
            <person name="Splinter BonDurant S."/>
            <person name="Syed K."/>
            <person name="Yadav J."/>
            <person name="Mgbeahuruike A.C."/>
            <person name="Kovalchuk A."/>
            <person name="Asiegbu F.O."/>
            <person name="Lackner G."/>
            <person name="Hoffmeister D."/>
            <person name="Rencoret J."/>
            <person name="Gutierrez A."/>
            <person name="Sun H."/>
            <person name="Lindquist E."/>
            <person name="Barry K."/>
            <person name="Riley R."/>
            <person name="Grigoriev I.V."/>
            <person name="Henrissat B."/>
            <person name="Kues U."/>
            <person name="Berka R.M."/>
            <person name="Martinez A.T."/>
            <person name="Covert S.F."/>
            <person name="Blanchette R.A."/>
            <person name="Cullen D."/>
        </authorList>
    </citation>
    <scope>NUCLEOTIDE SEQUENCE [LARGE SCALE GENOMIC DNA]</scope>
    <source>
        <strain evidence="7 8">11061_1 CR5-6</strain>
    </source>
</reference>
<comment type="subcellular location">
    <subcellularLocation>
        <location evidence="1">Nucleus</location>
    </subcellularLocation>
</comment>
<feature type="compositionally biased region" description="Basic residues" evidence="5">
    <location>
        <begin position="1084"/>
        <end position="1096"/>
    </location>
</feature>
<evidence type="ECO:0000256" key="5">
    <source>
        <dbReference type="SAM" id="MobiDB-lite"/>
    </source>
</evidence>
<feature type="compositionally biased region" description="Acidic residues" evidence="5">
    <location>
        <begin position="591"/>
        <end position="601"/>
    </location>
</feature>
<evidence type="ECO:0000313" key="8">
    <source>
        <dbReference type="Proteomes" id="UP000053257"/>
    </source>
</evidence>
<dbReference type="GO" id="GO:0006281">
    <property type="term" value="P:DNA repair"/>
    <property type="evidence" value="ECO:0007669"/>
    <property type="project" value="TreeGrafter"/>
</dbReference>
<dbReference type="STRING" id="745531.A0A0C3SCD3"/>
<feature type="region of interest" description="Disordered" evidence="5">
    <location>
        <begin position="582"/>
        <end position="601"/>
    </location>
</feature>
<dbReference type="PANTHER" id="PTHR22940">
    <property type="entry name" value="TIMEOUT/TIMELESS-2"/>
    <property type="match status" value="1"/>
</dbReference>
<feature type="compositionally biased region" description="Basic residues" evidence="5">
    <location>
        <begin position="916"/>
        <end position="926"/>
    </location>
</feature>
<gene>
    <name evidence="7" type="ORF">PHLGIDRAFT_125309</name>
</gene>
<dbReference type="Proteomes" id="UP000053257">
    <property type="component" value="Unassembled WGS sequence"/>
</dbReference>
<evidence type="ECO:0000256" key="2">
    <source>
        <dbReference type="ARBA" id="ARBA00022880"/>
    </source>
</evidence>
<evidence type="ECO:0000256" key="1">
    <source>
        <dbReference type="ARBA" id="ARBA00004123"/>
    </source>
</evidence>
<evidence type="ECO:0000256" key="3">
    <source>
        <dbReference type="ARBA" id="ARBA00023242"/>
    </source>
</evidence>
<dbReference type="OrthoDB" id="310853at2759"/>
<feature type="region of interest" description="Disordered" evidence="5">
    <location>
        <begin position="803"/>
        <end position="827"/>
    </location>
</feature>
<keyword evidence="8" id="KW-1185">Reference proteome</keyword>
<evidence type="ECO:0000313" key="7">
    <source>
        <dbReference type="EMBL" id="KIP10802.1"/>
    </source>
</evidence>
<dbReference type="Pfam" id="PF04821">
    <property type="entry name" value="TIMELESS"/>
    <property type="match status" value="1"/>
</dbReference>
<dbReference type="InterPro" id="IPR006906">
    <property type="entry name" value="Timeless_N"/>
</dbReference>
<feature type="compositionally biased region" description="Polar residues" evidence="5">
    <location>
        <begin position="1057"/>
        <end position="1070"/>
    </location>
</feature>
<keyword evidence="3" id="KW-0539">Nucleus</keyword>
<feature type="region of interest" description="Disordered" evidence="5">
    <location>
        <begin position="310"/>
        <end position="336"/>
    </location>
</feature>
<dbReference type="GO" id="GO:0000076">
    <property type="term" value="P:DNA replication checkpoint signaling"/>
    <property type="evidence" value="ECO:0007669"/>
    <property type="project" value="TreeGrafter"/>
</dbReference>
<name>A0A0C3SCD3_PHLG1</name>